<organism evidence="2 3">
    <name type="scientific">Fumia xinanensis</name>
    <dbReference type="NCBI Taxonomy" id="2763659"/>
    <lineage>
        <taxon>Bacteria</taxon>
        <taxon>Bacillati</taxon>
        <taxon>Bacillota</taxon>
        <taxon>Clostridia</taxon>
        <taxon>Eubacteriales</taxon>
        <taxon>Oscillospiraceae</taxon>
        <taxon>Fumia</taxon>
    </lineage>
</organism>
<dbReference type="Proteomes" id="UP000610760">
    <property type="component" value="Unassembled WGS sequence"/>
</dbReference>
<evidence type="ECO:0000313" key="3">
    <source>
        <dbReference type="Proteomes" id="UP000610760"/>
    </source>
</evidence>
<sequence>MDDRKLTPAEEKRKTKFKALSAELEQQGYQKTDLCFSVTKANVLAVAVTFPILIAGILLFFWKNGGSNSFSLSGWRFLLFLITFLAGIAVHELIHGITWSIFAKKGFKAIDFGFMAKYLTPYCTCGEPLPFWSYATGILMPTLILGVGVYLVGLFAESYAWALWGLLNIFAGGGDLAVLWRIRKRRKSLLLDHPYQIGCVVFDKN</sequence>
<gene>
    <name evidence="2" type="ORF">H8710_01545</name>
</gene>
<keyword evidence="3" id="KW-1185">Reference proteome</keyword>
<protein>
    <submittedName>
        <fullName evidence="2">DUF3267 domain-containing protein</fullName>
    </submittedName>
</protein>
<dbReference type="EMBL" id="JACRSV010000001">
    <property type="protein sequence ID" value="MBC8558745.1"/>
    <property type="molecule type" value="Genomic_DNA"/>
</dbReference>
<evidence type="ECO:0000313" key="2">
    <source>
        <dbReference type="EMBL" id="MBC8558745.1"/>
    </source>
</evidence>
<feature type="transmembrane region" description="Helical" evidence="1">
    <location>
        <begin position="131"/>
        <end position="153"/>
    </location>
</feature>
<dbReference type="InterPro" id="IPR021683">
    <property type="entry name" value="DUF3267"/>
</dbReference>
<name>A0A926E3B2_9FIRM</name>
<dbReference type="AlphaFoldDB" id="A0A926E3B2"/>
<feature type="transmembrane region" description="Helical" evidence="1">
    <location>
        <begin position="41"/>
        <end position="62"/>
    </location>
</feature>
<dbReference type="RefSeq" id="WP_249293630.1">
    <property type="nucleotide sequence ID" value="NZ_JACRSV010000001.1"/>
</dbReference>
<keyword evidence="1" id="KW-0812">Transmembrane</keyword>
<dbReference type="Pfam" id="PF11667">
    <property type="entry name" value="DUF3267"/>
    <property type="match status" value="1"/>
</dbReference>
<keyword evidence="1" id="KW-0472">Membrane</keyword>
<feature type="transmembrane region" description="Helical" evidence="1">
    <location>
        <begin position="74"/>
        <end position="94"/>
    </location>
</feature>
<proteinExistence type="predicted"/>
<evidence type="ECO:0000256" key="1">
    <source>
        <dbReference type="SAM" id="Phobius"/>
    </source>
</evidence>
<keyword evidence="1" id="KW-1133">Transmembrane helix</keyword>
<feature type="transmembrane region" description="Helical" evidence="1">
    <location>
        <begin position="159"/>
        <end position="180"/>
    </location>
</feature>
<accession>A0A926E3B2</accession>
<comment type="caution">
    <text evidence="2">The sequence shown here is derived from an EMBL/GenBank/DDBJ whole genome shotgun (WGS) entry which is preliminary data.</text>
</comment>
<reference evidence="2" key="1">
    <citation type="submission" date="2020-08" db="EMBL/GenBank/DDBJ databases">
        <title>Genome public.</title>
        <authorList>
            <person name="Liu C."/>
            <person name="Sun Q."/>
        </authorList>
    </citation>
    <scope>NUCLEOTIDE SEQUENCE</scope>
    <source>
        <strain evidence="2">NSJ-33</strain>
    </source>
</reference>